<keyword evidence="1" id="KW-0812">Transmembrane</keyword>
<protein>
    <submittedName>
        <fullName evidence="2">Uncharacterized protein</fullName>
    </submittedName>
</protein>
<organism evidence="2">
    <name type="scientific">Intestinibacter bartlettii</name>
    <dbReference type="NCBI Taxonomy" id="261299"/>
    <lineage>
        <taxon>Bacteria</taxon>
        <taxon>Bacillati</taxon>
        <taxon>Bacillota</taxon>
        <taxon>Clostridia</taxon>
        <taxon>Peptostreptococcales</taxon>
        <taxon>Peptostreptococcaceae</taxon>
        <taxon>Intestinibacter</taxon>
    </lineage>
</organism>
<keyword evidence="1" id="KW-0472">Membrane</keyword>
<name>A0A6N3DEK8_9FIRM</name>
<evidence type="ECO:0000256" key="1">
    <source>
        <dbReference type="SAM" id="Phobius"/>
    </source>
</evidence>
<proteinExistence type="predicted"/>
<accession>A0A6N3DEK8</accession>
<sequence>MTGVAWIFMSVAFVVILGTAGLALKKIVGNQ</sequence>
<keyword evidence="1" id="KW-1133">Transmembrane helix</keyword>
<dbReference type="AlphaFoldDB" id="A0A6N3DEK8"/>
<dbReference type="EMBL" id="CACRUE010000033">
    <property type="protein sequence ID" value="VYU25758.1"/>
    <property type="molecule type" value="Genomic_DNA"/>
</dbReference>
<gene>
    <name evidence="2" type="ORF">IBLFYP30_02165</name>
</gene>
<evidence type="ECO:0000313" key="2">
    <source>
        <dbReference type="EMBL" id="VYU25758.1"/>
    </source>
</evidence>
<reference evidence="2" key="1">
    <citation type="submission" date="2019-11" db="EMBL/GenBank/DDBJ databases">
        <authorList>
            <person name="Feng L."/>
        </authorList>
    </citation>
    <scope>NUCLEOTIDE SEQUENCE</scope>
    <source>
        <strain evidence="2">IbartlettiiLFYP30</strain>
    </source>
</reference>
<feature type="transmembrane region" description="Helical" evidence="1">
    <location>
        <begin position="6"/>
        <end position="24"/>
    </location>
</feature>